<dbReference type="AlphaFoldDB" id="A0A0A3IJI9"/>
<keyword evidence="5" id="KW-1185">Reference proteome</keyword>
<reference evidence="4 5" key="1">
    <citation type="submission" date="2014-02" db="EMBL/GenBank/DDBJ databases">
        <title>Draft genome sequence of Lysinibacillus odysseyi NBRC 100172.</title>
        <authorList>
            <person name="Zhang F."/>
            <person name="Wang G."/>
            <person name="Zhang L."/>
        </authorList>
    </citation>
    <scope>NUCLEOTIDE SEQUENCE [LARGE SCALE GENOMIC DNA]</scope>
    <source>
        <strain evidence="4 5">NBRC 100172</strain>
    </source>
</reference>
<evidence type="ECO:0000256" key="1">
    <source>
        <dbReference type="ARBA" id="ARBA00007896"/>
    </source>
</evidence>
<keyword evidence="2 3" id="KW-0456">Lyase</keyword>
<protein>
    <recommendedName>
        <fullName evidence="3">Putative hydro-lyase CD32_10560</fullName>
        <ecNumber evidence="3">4.2.1.-</ecNumber>
    </recommendedName>
</protein>
<dbReference type="FunFam" id="3.30.2040.10:FF:000001">
    <property type="entry name" value="D-glutamate cyclase, mitochondrial"/>
    <property type="match status" value="1"/>
</dbReference>
<comment type="similarity">
    <text evidence="1 3">Belongs to the D-glutamate cyclase family.</text>
</comment>
<dbReference type="InterPro" id="IPR009906">
    <property type="entry name" value="D-Glu_cyclase"/>
</dbReference>
<dbReference type="EMBL" id="JPVP01000055">
    <property type="protein sequence ID" value="KGR84894.1"/>
    <property type="molecule type" value="Genomic_DNA"/>
</dbReference>
<gene>
    <name evidence="4" type="ORF">CD32_10560</name>
</gene>
<dbReference type="Proteomes" id="UP000030437">
    <property type="component" value="Unassembled WGS sequence"/>
</dbReference>
<dbReference type="Gene3D" id="3.40.1640.10">
    <property type="entry name" value="PSTPO5379-like"/>
    <property type="match status" value="1"/>
</dbReference>
<sequence length="263" mass="29176">MQDVSLLAPKDVRELIRKQEITGPTAGMSKGYTQANLAILKKEHAFDFLLFCQRNQKQCPVLDVTEVGSFSPALLAKDADIRKDIPKYRIYRDGVFTEEVNDITDYWEDDMVAFLIGCSFTFETPLLESGIPVRHIEENCNVPMYKTNIPCIKAGVFEGPTVVSMRPMSPEDAIRAVQITSRFPAVHGAPLHIGNPRQIGIEDITKPDFGDAVTIKPGEVPVFWACGVTPQAVAMQSKPSIMITHAPGCMFISDVRDEVYSVI</sequence>
<dbReference type="OrthoDB" id="149585at2"/>
<evidence type="ECO:0000313" key="5">
    <source>
        <dbReference type="Proteomes" id="UP000030437"/>
    </source>
</evidence>
<evidence type="ECO:0000256" key="2">
    <source>
        <dbReference type="ARBA" id="ARBA00023239"/>
    </source>
</evidence>
<name>A0A0A3IJI9_9BACI</name>
<evidence type="ECO:0000256" key="3">
    <source>
        <dbReference type="HAMAP-Rule" id="MF_01830"/>
    </source>
</evidence>
<organism evidence="4 5">
    <name type="scientific">Lysinibacillus odysseyi 34hs-1 = NBRC 100172</name>
    <dbReference type="NCBI Taxonomy" id="1220589"/>
    <lineage>
        <taxon>Bacteria</taxon>
        <taxon>Bacillati</taxon>
        <taxon>Bacillota</taxon>
        <taxon>Bacilli</taxon>
        <taxon>Bacillales</taxon>
        <taxon>Bacillaceae</taxon>
        <taxon>Lysinibacillus</taxon>
    </lineage>
</organism>
<dbReference type="PANTHER" id="PTHR32022:SF10">
    <property type="entry name" value="D-GLUTAMATE CYCLASE, MITOCHONDRIAL"/>
    <property type="match status" value="1"/>
</dbReference>
<comment type="caution">
    <text evidence="4">The sequence shown here is derived from an EMBL/GenBank/DDBJ whole genome shotgun (WGS) entry which is preliminary data.</text>
</comment>
<dbReference type="PIRSF" id="PIRSF029755">
    <property type="entry name" value="UCP029755"/>
    <property type="match status" value="1"/>
</dbReference>
<dbReference type="EC" id="4.2.1.-" evidence="3"/>
<dbReference type="RefSeq" id="WP_036154327.1">
    <property type="nucleotide sequence ID" value="NZ_AVCX01000006.1"/>
</dbReference>
<dbReference type="eggNOG" id="COG4336">
    <property type="taxonomic scope" value="Bacteria"/>
</dbReference>
<dbReference type="GO" id="GO:0016829">
    <property type="term" value="F:lyase activity"/>
    <property type="evidence" value="ECO:0007669"/>
    <property type="project" value="UniProtKB-KW"/>
</dbReference>
<dbReference type="Pfam" id="PF07286">
    <property type="entry name" value="D-Glu_cyclase"/>
    <property type="match status" value="1"/>
</dbReference>
<dbReference type="InterPro" id="IPR038021">
    <property type="entry name" value="Putative_hydro-lyase"/>
</dbReference>
<dbReference type="STRING" id="1220589.CD32_10560"/>
<dbReference type="PANTHER" id="PTHR32022">
    <property type="entry name" value="D-GLUTAMATE CYCLASE, MITOCHONDRIAL"/>
    <property type="match status" value="1"/>
</dbReference>
<proteinExistence type="inferred from homology"/>
<dbReference type="HAMAP" id="MF_01830">
    <property type="entry name" value="Hydro_lyase"/>
    <property type="match status" value="1"/>
</dbReference>
<evidence type="ECO:0000313" key="4">
    <source>
        <dbReference type="EMBL" id="KGR84894.1"/>
    </source>
</evidence>
<dbReference type="SUPFAM" id="SSF160920">
    <property type="entry name" value="PSTPO5379-like"/>
    <property type="match status" value="1"/>
</dbReference>
<dbReference type="InterPro" id="IPR016938">
    <property type="entry name" value="UPF0317"/>
</dbReference>
<dbReference type="NCBIfam" id="NF003969">
    <property type="entry name" value="PRK05463.1"/>
    <property type="match status" value="1"/>
</dbReference>
<dbReference type="Gene3D" id="3.30.2040.10">
    <property type="entry name" value="PSTPO5379-like domain"/>
    <property type="match status" value="1"/>
</dbReference>
<accession>A0A0A3IJI9</accession>